<feature type="transmembrane region" description="Helical" evidence="1">
    <location>
        <begin position="165"/>
        <end position="187"/>
    </location>
</feature>
<gene>
    <name evidence="2" type="ORF">BFL38_06180</name>
</gene>
<keyword evidence="1" id="KW-0812">Transmembrane</keyword>
<dbReference type="EMBL" id="MDCO01000010">
    <property type="protein sequence ID" value="OEJ14414.1"/>
    <property type="molecule type" value="Genomic_DNA"/>
</dbReference>
<reference evidence="2 3" key="1">
    <citation type="submission" date="2016-08" db="EMBL/GenBank/DDBJ databases">
        <title>Characterization and recognition of Brachyspira hampsonii sp. nov., a novel intestinal spirochete that is pathogenic to pigs.</title>
        <authorList>
            <person name="Mirajkar N."/>
            <person name="La T."/>
            <person name="Phillips N."/>
            <person name="Hampson D."/>
            <person name="Gebhart C."/>
        </authorList>
    </citation>
    <scope>NUCLEOTIDE SEQUENCE [LARGE SCALE GENOMIC DNA]</scope>
    <source>
        <strain evidence="2 3">P280/1</strain>
    </source>
</reference>
<evidence type="ECO:0000313" key="3">
    <source>
        <dbReference type="Proteomes" id="UP000095247"/>
    </source>
</evidence>
<organism evidence="2 3">
    <name type="scientific">Brachyspira hampsonii</name>
    <dbReference type="NCBI Taxonomy" id="1287055"/>
    <lineage>
        <taxon>Bacteria</taxon>
        <taxon>Pseudomonadati</taxon>
        <taxon>Spirochaetota</taxon>
        <taxon>Spirochaetia</taxon>
        <taxon>Brachyspirales</taxon>
        <taxon>Brachyspiraceae</taxon>
        <taxon>Brachyspira</taxon>
    </lineage>
</organism>
<feature type="transmembrane region" description="Helical" evidence="1">
    <location>
        <begin position="194"/>
        <end position="217"/>
    </location>
</feature>
<keyword evidence="1" id="KW-0472">Membrane</keyword>
<accession>A0A1E5NE31</accession>
<evidence type="ECO:0000256" key="1">
    <source>
        <dbReference type="SAM" id="Phobius"/>
    </source>
</evidence>
<dbReference type="PROSITE" id="PS51257">
    <property type="entry name" value="PROKAR_LIPOPROTEIN"/>
    <property type="match status" value="1"/>
</dbReference>
<proteinExistence type="predicted"/>
<dbReference type="Proteomes" id="UP000095247">
    <property type="component" value="Unassembled WGS sequence"/>
</dbReference>
<dbReference type="RefSeq" id="WP_069726587.1">
    <property type="nucleotide sequence ID" value="NZ_MDCO01000010.1"/>
</dbReference>
<sequence length="224" mass="26024">MKKIIILLIFLLTFIISCSGNYVSVSNEETGTDISLGKITASEMTIYTNNFAKSKMPKIIIYLNQKLEIDKTQLVSVSNNQNLNFNIADFTLEKNETFYEKGVKINLRSNSFYKITNMQTNAFNLYFKLKTTFTNENIENKEILYDINVQAKMTKTSILLTIIKWIFIVILGILFLPFILLASMFVYPIRTSSGFFLAIILPFIYYPILFFIIKLVINFFDEHR</sequence>
<keyword evidence="1" id="KW-1133">Transmembrane helix</keyword>
<name>A0A1E5NE31_9SPIR</name>
<dbReference type="AlphaFoldDB" id="A0A1E5NE31"/>
<protein>
    <submittedName>
        <fullName evidence="2">Uncharacterized protein</fullName>
    </submittedName>
</protein>
<comment type="caution">
    <text evidence="2">The sequence shown here is derived from an EMBL/GenBank/DDBJ whole genome shotgun (WGS) entry which is preliminary data.</text>
</comment>
<evidence type="ECO:0000313" key="2">
    <source>
        <dbReference type="EMBL" id="OEJ14414.1"/>
    </source>
</evidence>